<dbReference type="PRINTS" id="PR00038">
    <property type="entry name" value="HTHLUXR"/>
</dbReference>
<dbReference type="CDD" id="cd06170">
    <property type="entry name" value="LuxR_C_like"/>
    <property type="match status" value="1"/>
</dbReference>
<dbReference type="Proteomes" id="UP000250831">
    <property type="component" value="Unassembled WGS sequence"/>
</dbReference>
<dbReference type="InterPro" id="IPR000792">
    <property type="entry name" value="Tscrpt_reg_LuxR_C"/>
</dbReference>
<dbReference type="Pfam" id="PF00196">
    <property type="entry name" value="GerE"/>
    <property type="match status" value="1"/>
</dbReference>
<dbReference type="PANTHER" id="PTHR44688:SF16">
    <property type="entry name" value="DNA-BINDING TRANSCRIPTIONAL ACTIVATOR DEVR_DOSR"/>
    <property type="match status" value="1"/>
</dbReference>
<evidence type="ECO:0000259" key="4">
    <source>
        <dbReference type="PROSITE" id="PS50043"/>
    </source>
</evidence>
<protein>
    <submittedName>
        <fullName evidence="5">Helix-turn-helix transcriptional regulator</fullName>
    </submittedName>
</protein>
<dbReference type="SUPFAM" id="SSF46894">
    <property type="entry name" value="C-terminal effector domain of the bipartite response regulators"/>
    <property type="match status" value="1"/>
</dbReference>
<gene>
    <name evidence="5" type="ORF">DCO56_18200</name>
</gene>
<evidence type="ECO:0000256" key="2">
    <source>
        <dbReference type="ARBA" id="ARBA00023125"/>
    </source>
</evidence>
<dbReference type="SMART" id="SM00421">
    <property type="entry name" value="HTH_LUXR"/>
    <property type="match status" value="1"/>
</dbReference>
<keyword evidence="1" id="KW-0805">Transcription regulation</keyword>
<dbReference type="RefSeq" id="WP_108635191.1">
    <property type="nucleotide sequence ID" value="NZ_QCXX01000005.1"/>
</dbReference>
<accession>A0A363NPX6</accession>
<dbReference type="Gene3D" id="1.10.10.10">
    <property type="entry name" value="Winged helix-like DNA-binding domain superfamily/Winged helix DNA-binding domain"/>
    <property type="match status" value="1"/>
</dbReference>
<dbReference type="GO" id="GO:0003677">
    <property type="term" value="F:DNA binding"/>
    <property type="evidence" value="ECO:0007669"/>
    <property type="project" value="UniProtKB-KW"/>
</dbReference>
<keyword evidence="2" id="KW-0238">DNA-binding</keyword>
<dbReference type="EMBL" id="QCXX01000005">
    <property type="protein sequence ID" value="PUV22856.1"/>
    <property type="molecule type" value="Genomic_DNA"/>
</dbReference>
<evidence type="ECO:0000256" key="1">
    <source>
        <dbReference type="ARBA" id="ARBA00023015"/>
    </source>
</evidence>
<dbReference type="InterPro" id="IPR035965">
    <property type="entry name" value="PAS-like_dom_sf"/>
</dbReference>
<proteinExistence type="predicted"/>
<keyword evidence="6" id="KW-1185">Reference proteome</keyword>
<dbReference type="AlphaFoldDB" id="A0A363NPX6"/>
<dbReference type="SUPFAM" id="SSF55785">
    <property type="entry name" value="PYP-like sensor domain (PAS domain)"/>
    <property type="match status" value="1"/>
</dbReference>
<feature type="domain" description="HTH luxR-type" evidence="4">
    <location>
        <begin position="187"/>
        <end position="252"/>
    </location>
</feature>
<name>A0A363NPX6_9SPHI</name>
<dbReference type="PROSITE" id="PS50043">
    <property type="entry name" value="HTH_LUXR_2"/>
    <property type="match status" value="1"/>
</dbReference>
<evidence type="ECO:0000256" key="3">
    <source>
        <dbReference type="ARBA" id="ARBA00023163"/>
    </source>
</evidence>
<evidence type="ECO:0000313" key="5">
    <source>
        <dbReference type="EMBL" id="PUV22856.1"/>
    </source>
</evidence>
<dbReference type="Gene3D" id="3.30.450.20">
    <property type="entry name" value="PAS domain"/>
    <property type="match status" value="1"/>
</dbReference>
<organism evidence="5 6">
    <name type="scientific">Sphingobacterium athyrii</name>
    <dbReference type="NCBI Taxonomy" id="2152717"/>
    <lineage>
        <taxon>Bacteria</taxon>
        <taxon>Pseudomonadati</taxon>
        <taxon>Bacteroidota</taxon>
        <taxon>Sphingobacteriia</taxon>
        <taxon>Sphingobacteriales</taxon>
        <taxon>Sphingobacteriaceae</taxon>
        <taxon>Sphingobacterium</taxon>
    </lineage>
</organism>
<dbReference type="PROSITE" id="PS00622">
    <property type="entry name" value="HTH_LUXR_1"/>
    <property type="match status" value="1"/>
</dbReference>
<keyword evidence="3" id="KW-0804">Transcription</keyword>
<comment type="caution">
    <text evidence="5">The sequence shown here is derived from an EMBL/GenBank/DDBJ whole genome shotgun (WGS) entry which is preliminary data.</text>
</comment>
<reference evidence="5 6" key="1">
    <citation type="submission" date="2018-04" db="EMBL/GenBank/DDBJ databases">
        <title>Sphingobacterium sp. M46 Genome.</title>
        <authorList>
            <person name="Cheng J."/>
            <person name="Li Y."/>
        </authorList>
    </citation>
    <scope>NUCLEOTIDE SEQUENCE [LARGE SCALE GENOMIC DNA]</scope>
    <source>
        <strain evidence="5 6">M46</strain>
    </source>
</reference>
<dbReference type="OrthoDB" id="965844at2"/>
<sequence>MKKQQHLLSNLWDSYPDAISNQYSIPKKVNIGRFLTELLAIGPFYYYVINIADNSLYHIHENLLSLHGSKTYPSAVQEIIDYIHPDDLNFVFEAEKTTLDKMEEMGFGKGVFYRTSYCFRMKVADGTYHLFHHQGIHLSQDQEGRFTTALNIHTDINHITTINNHIVLVKAVGDRNYCQLDLSAGPPELNLPKLSKREMEVLRLLTQGLSSQQIADKLFISPLTVRVHRKNLLKKTACSNSGCLIKKCIELGLI</sequence>
<dbReference type="PANTHER" id="PTHR44688">
    <property type="entry name" value="DNA-BINDING TRANSCRIPTIONAL ACTIVATOR DEVR_DOSR"/>
    <property type="match status" value="1"/>
</dbReference>
<dbReference type="GO" id="GO:0006355">
    <property type="term" value="P:regulation of DNA-templated transcription"/>
    <property type="evidence" value="ECO:0007669"/>
    <property type="project" value="InterPro"/>
</dbReference>
<dbReference type="InterPro" id="IPR036388">
    <property type="entry name" value="WH-like_DNA-bd_sf"/>
</dbReference>
<dbReference type="InterPro" id="IPR016032">
    <property type="entry name" value="Sig_transdc_resp-reg_C-effctor"/>
</dbReference>
<evidence type="ECO:0000313" key="6">
    <source>
        <dbReference type="Proteomes" id="UP000250831"/>
    </source>
</evidence>